<organism evidence="2 3">
    <name type="scientific">Coprinellus micaceus</name>
    <name type="common">Glistening ink-cap mushroom</name>
    <name type="synonym">Coprinus micaceus</name>
    <dbReference type="NCBI Taxonomy" id="71717"/>
    <lineage>
        <taxon>Eukaryota</taxon>
        <taxon>Fungi</taxon>
        <taxon>Dikarya</taxon>
        <taxon>Basidiomycota</taxon>
        <taxon>Agaricomycotina</taxon>
        <taxon>Agaricomycetes</taxon>
        <taxon>Agaricomycetidae</taxon>
        <taxon>Agaricales</taxon>
        <taxon>Agaricineae</taxon>
        <taxon>Psathyrellaceae</taxon>
        <taxon>Coprinellus</taxon>
    </lineage>
</organism>
<gene>
    <name evidence="2" type="ORF">FA13DRAFT_288106</name>
</gene>
<keyword evidence="3" id="KW-1185">Reference proteome</keyword>
<feature type="compositionally biased region" description="Low complexity" evidence="1">
    <location>
        <begin position="401"/>
        <end position="414"/>
    </location>
</feature>
<feature type="compositionally biased region" description="Polar residues" evidence="1">
    <location>
        <begin position="18"/>
        <end position="34"/>
    </location>
</feature>
<evidence type="ECO:0000313" key="3">
    <source>
        <dbReference type="Proteomes" id="UP000298030"/>
    </source>
</evidence>
<evidence type="ECO:0000313" key="2">
    <source>
        <dbReference type="EMBL" id="TEB32176.1"/>
    </source>
</evidence>
<sequence length="470" mass="50854">MPQGHQTYHGAAVESRRQSSGPNDASTLPSATNADDSIVLSDLVRSGEASRLRRRGALRLDRNSLASGHAHHRRLSFESDFESDDGSWTSRPHTRWLSGVSEHSQESEDDAEYVLVCGAEVEGQGSDCYGPYEPSILPIDPSRRPRRQSYTRPTNGCGTFVHLSASPSINCRRGPGKTYIARGPATDSVVHLDPEYFDAFPGVKFERNSCGCVKEGVGCAVCGNALGTRWRLCKAMAAGQRKAPWRSSGEEEAELFTFFATAVTARQEESYTKPSLRASSAATLSAKPSQEWSSNRGVDPPRYPENDWLGALSNHYDSPQPGLAISVEVTSSISYSARRRSAPDLDSTMSTVEAERPPLFPSHSAPAAVFAYHLTASPESISQPLPDEDLGPAVVRRDASDSSSSVSSSSSGDSFADRRPSTPAFAPTNPVIDQASVMDGSDESHYAYPGMSLFEQQVGSPSSRRFRPRV</sequence>
<feature type="region of interest" description="Disordered" evidence="1">
    <location>
        <begin position="380"/>
        <end position="444"/>
    </location>
</feature>
<dbReference type="OrthoDB" id="3270840at2759"/>
<accession>A0A4Y7TDC5</accession>
<feature type="compositionally biased region" description="Polar residues" evidence="1">
    <location>
        <begin position="287"/>
        <end position="296"/>
    </location>
</feature>
<feature type="compositionally biased region" description="Low complexity" evidence="1">
    <location>
        <begin position="275"/>
        <end position="286"/>
    </location>
</feature>
<feature type="region of interest" description="Disordered" evidence="1">
    <location>
        <begin position="1"/>
        <end position="34"/>
    </location>
</feature>
<dbReference type="AlphaFoldDB" id="A0A4Y7TDC5"/>
<proteinExistence type="predicted"/>
<reference evidence="2 3" key="1">
    <citation type="journal article" date="2019" name="Nat. Ecol. Evol.">
        <title>Megaphylogeny resolves global patterns of mushroom evolution.</title>
        <authorList>
            <person name="Varga T."/>
            <person name="Krizsan K."/>
            <person name="Foldi C."/>
            <person name="Dima B."/>
            <person name="Sanchez-Garcia M."/>
            <person name="Sanchez-Ramirez S."/>
            <person name="Szollosi G.J."/>
            <person name="Szarkandi J.G."/>
            <person name="Papp V."/>
            <person name="Albert L."/>
            <person name="Andreopoulos W."/>
            <person name="Angelini C."/>
            <person name="Antonin V."/>
            <person name="Barry K.W."/>
            <person name="Bougher N.L."/>
            <person name="Buchanan P."/>
            <person name="Buyck B."/>
            <person name="Bense V."/>
            <person name="Catcheside P."/>
            <person name="Chovatia M."/>
            <person name="Cooper J."/>
            <person name="Damon W."/>
            <person name="Desjardin D."/>
            <person name="Finy P."/>
            <person name="Geml J."/>
            <person name="Haridas S."/>
            <person name="Hughes K."/>
            <person name="Justo A."/>
            <person name="Karasinski D."/>
            <person name="Kautmanova I."/>
            <person name="Kiss B."/>
            <person name="Kocsube S."/>
            <person name="Kotiranta H."/>
            <person name="LaButti K.M."/>
            <person name="Lechner B.E."/>
            <person name="Liimatainen K."/>
            <person name="Lipzen A."/>
            <person name="Lukacs Z."/>
            <person name="Mihaltcheva S."/>
            <person name="Morgado L.N."/>
            <person name="Niskanen T."/>
            <person name="Noordeloos M.E."/>
            <person name="Ohm R.A."/>
            <person name="Ortiz-Santana B."/>
            <person name="Ovrebo C."/>
            <person name="Racz N."/>
            <person name="Riley R."/>
            <person name="Savchenko A."/>
            <person name="Shiryaev A."/>
            <person name="Soop K."/>
            <person name="Spirin V."/>
            <person name="Szebenyi C."/>
            <person name="Tomsovsky M."/>
            <person name="Tulloss R.E."/>
            <person name="Uehling J."/>
            <person name="Grigoriev I.V."/>
            <person name="Vagvolgyi C."/>
            <person name="Papp T."/>
            <person name="Martin F.M."/>
            <person name="Miettinen O."/>
            <person name="Hibbett D.S."/>
            <person name="Nagy L.G."/>
        </authorList>
    </citation>
    <scope>NUCLEOTIDE SEQUENCE [LARGE SCALE GENOMIC DNA]</scope>
    <source>
        <strain evidence="2 3">FP101781</strain>
    </source>
</reference>
<feature type="region of interest" description="Disordered" evidence="1">
    <location>
        <begin position="270"/>
        <end position="314"/>
    </location>
</feature>
<protein>
    <submittedName>
        <fullName evidence="2">Uncharacterized protein</fullName>
    </submittedName>
</protein>
<comment type="caution">
    <text evidence="2">The sequence shown here is derived from an EMBL/GenBank/DDBJ whole genome shotgun (WGS) entry which is preliminary data.</text>
</comment>
<evidence type="ECO:0000256" key="1">
    <source>
        <dbReference type="SAM" id="MobiDB-lite"/>
    </source>
</evidence>
<dbReference type="STRING" id="71717.A0A4Y7TDC5"/>
<name>A0A4Y7TDC5_COPMI</name>
<dbReference type="EMBL" id="QPFP01000016">
    <property type="protein sequence ID" value="TEB32176.1"/>
    <property type="molecule type" value="Genomic_DNA"/>
</dbReference>
<dbReference type="Proteomes" id="UP000298030">
    <property type="component" value="Unassembled WGS sequence"/>
</dbReference>